<organism evidence="1 2">
    <name type="scientific">Azorhizobium oxalatiphilum</name>
    <dbReference type="NCBI Taxonomy" id="980631"/>
    <lineage>
        <taxon>Bacteria</taxon>
        <taxon>Pseudomonadati</taxon>
        <taxon>Pseudomonadota</taxon>
        <taxon>Alphaproteobacteria</taxon>
        <taxon>Hyphomicrobiales</taxon>
        <taxon>Xanthobacteraceae</taxon>
        <taxon>Azorhizobium</taxon>
    </lineage>
</organism>
<dbReference type="AlphaFoldDB" id="A0A917CBF1"/>
<name>A0A917CBF1_9HYPH</name>
<dbReference type="RefSeq" id="WP_188583388.1">
    <property type="nucleotide sequence ID" value="NZ_BMCT01000009.1"/>
</dbReference>
<dbReference type="EMBL" id="BMCT01000009">
    <property type="protein sequence ID" value="GGF82142.1"/>
    <property type="molecule type" value="Genomic_DNA"/>
</dbReference>
<keyword evidence="2" id="KW-1185">Reference proteome</keyword>
<reference evidence="1" key="1">
    <citation type="journal article" date="2014" name="Int. J. Syst. Evol. Microbiol.">
        <title>Complete genome sequence of Corynebacterium casei LMG S-19264T (=DSM 44701T), isolated from a smear-ripened cheese.</title>
        <authorList>
            <consortium name="US DOE Joint Genome Institute (JGI-PGF)"/>
            <person name="Walter F."/>
            <person name="Albersmeier A."/>
            <person name="Kalinowski J."/>
            <person name="Ruckert C."/>
        </authorList>
    </citation>
    <scope>NUCLEOTIDE SEQUENCE</scope>
    <source>
        <strain evidence="1">CCM 7897</strain>
    </source>
</reference>
<accession>A0A917CBF1</accession>
<comment type="caution">
    <text evidence="1">The sequence shown here is derived from an EMBL/GenBank/DDBJ whole genome shotgun (WGS) entry which is preliminary data.</text>
</comment>
<reference evidence="1" key="2">
    <citation type="submission" date="2020-09" db="EMBL/GenBank/DDBJ databases">
        <authorList>
            <person name="Sun Q."/>
            <person name="Sedlacek I."/>
        </authorList>
    </citation>
    <scope>NUCLEOTIDE SEQUENCE</scope>
    <source>
        <strain evidence="1">CCM 7897</strain>
    </source>
</reference>
<gene>
    <name evidence="1" type="ORF">GCM10007301_47820</name>
</gene>
<proteinExistence type="predicted"/>
<protein>
    <submittedName>
        <fullName evidence="1">Uncharacterized protein</fullName>
    </submittedName>
</protein>
<evidence type="ECO:0000313" key="1">
    <source>
        <dbReference type="EMBL" id="GGF82142.1"/>
    </source>
</evidence>
<dbReference type="Proteomes" id="UP000606044">
    <property type="component" value="Unassembled WGS sequence"/>
</dbReference>
<evidence type="ECO:0000313" key="2">
    <source>
        <dbReference type="Proteomes" id="UP000606044"/>
    </source>
</evidence>
<sequence>MSLREEIKAQIWKQVLGVMRDAQAAGLHPFSEAQRAFPEVPGYILAQIEVDLWDEEENAWWEGIEKTIDAEVIRKALTKGGQSNG</sequence>